<evidence type="ECO:0000313" key="10">
    <source>
        <dbReference type="Proteomes" id="UP000238034"/>
    </source>
</evidence>
<feature type="domain" description="CusB-like beta-barrel" evidence="8">
    <location>
        <begin position="249"/>
        <end position="287"/>
    </location>
</feature>
<organism evidence="9 10">
    <name type="scientific">Arcticibacter pallidicorallinus</name>
    <dbReference type="NCBI Taxonomy" id="1259464"/>
    <lineage>
        <taxon>Bacteria</taxon>
        <taxon>Pseudomonadati</taxon>
        <taxon>Bacteroidota</taxon>
        <taxon>Sphingobacteriia</taxon>
        <taxon>Sphingobacteriales</taxon>
        <taxon>Sphingobacteriaceae</taxon>
        <taxon>Arcticibacter</taxon>
    </lineage>
</organism>
<dbReference type="EMBL" id="PVTH01000005">
    <property type="protein sequence ID" value="PRY52589.1"/>
    <property type="molecule type" value="Genomic_DNA"/>
</dbReference>
<reference evidence="9 10" key="1">
    <citation type="submission" date="2018-03" db="EMBL/GenBank/DDBJ databases">
        <title>Genomic Encyclopedia of Type Strains, Phase III (KMG-III): the genomes of soil and plant-associated and newly described type strains.</title>
        <authorList>
            <person name="Whitman W."/>
        </authorList>
    </citation>
    <scope>NUCLEOTIDE SEQUENCE [LARGE SCALE GENOMIC DNA]</scope>
    <source>
        <strain evidence="9 10">CGMCC 1.9313</strain>
    </source>
</reference>
<keyword evidence="3 6" id="KW-1133">Transmembrane helix</keyword>
<keyword evidence="5" id="KW-0175">Coiled coil</keyword>
<dbReference type="SUPFAM" id="SSF111369">
    <property type="entry name" value="HlyD-like secretion proteins"/>
    <property type="match status" value="2"/>
</dbReference>
<comment type="subcellular location">
    <subcellularLocation>
        <location evidence="1">Membrane</location>
        <topology evidence="1">Single-pass membrane protein</topology>
    </subcellularLocation>
</comment>
<dbReference type="Pfam" id="PF25954">
    <property type="entry name" value="Beta-barrel_RND_2"/>
    <property type="match status" value="1"/>
</dbReference>
<dbReference type="Gene3D" id="2.40.30.170">
    <property type="match status" value="1"/>
</dbReference>
<dbReference type="AlphaFoldDB" id="A0A2T0U3T7"/>
<dbReference type="InterPro" id="IPR058792">
    <property type="entry name" value="Beta-barrel_RND_2"/>
</dbReference>
<keyword evidence="10" id="KW-1185">Reference proteome</keyword>
<dbReference type="InterPro" id="IPR050739">
    <property type="entry name" value="MFP"/>
</dbReference>
<feature type="domain" description="Multidrug resistance protein MdtA-like barrel-sandwich hybrid" evidence="7">
    <location>
        <begin position="48"/>
        <end position="240"/>
    </location>
</feature>
<comment type="caution">
    <text evidence="9">The sequence shown here is derived from an EMBL/GenBank/DDBJ whole genome shotgun (WGS) entry which is preliminary data.</text>
</comment>
<evidence type="ECO:0000259" key="8">
    <source>
        <dbReference type="Pfam" id="PF25954"/>
    </source>
</evidence>
<dbReference type="PANTHER" id="PTHR30386:SF26">
    <property type="entry name" value="TRANSPORT PROTEIN COMB"/>
    <property type="match status" value="1"/>
</dbReference>
<gene>
    <name evidence="9" type="ORF">B0I27_10555</name>
</gene>
<evidence type="ECO:0000256" key="6">
    <source>
        <dbReference type="SAM" id="Phobius"/>
    </source>
</evidence>
<keyword evidence="2 6" id="KW-0812">Transmembrane</keyword>
<dbReference type="GO" id="GO:0016020">
    <property type="term" value="C:membrane"/>
    <property type="evidence" value="ECO:0007669"/>
    <property type="project" value="UniProtKB-SubCell"/>
</dbReference>
<dbReference type="Pfam" id="PF25917">
    <property type="entry name" value="BSH_RND"/>
    <property type="match status" value="1"/>
</dbReference>
<dbReference type="PANTHER" id="PTHR30386">
    <property type="entry name" value="MEMBRANE FUSION SUBUNIT OF EMRAB-TOLC MULTIDRUG EFFLUX PUMP"/>
    <property type="match status" value="1"/>
</dbReference>
<proteinExistence type="predicted"/>
<evidence type="ECO:0000259" key="7">
    <source>
        <dbReference type="Pfam" id="PF25917"/>
    </source>
</evidence>
<dbReference type="Gene3D" id="2.40.50.100">
    <property type="match status" value="1"/>
</dbReference>
<dbReference type="RefSeq" id="WP_106293015.1">
    <property type="nucleotide sequence ID" value="NZ_PVTH01000005.1"/>
</dbReference>
<dbReference type="OrthoDB" id="9811754at2"/>
<feature type="coiled-coil region" evidence="5">
    <location>
        <begin position="122"/>
        <end position="149"/>
    </location>
</feature>
<accession>A0A2T0U3T7</accession>
<evidence type="ECO:0000256" key="3">
    <source>
        <dbReference type="ARBA" id="ARBA00022989"/>
    </source>
</evidence>
<evidence type="ECO:0000256" key="2">
    <source>
        <dbReference type="ARBA" id="ARBA00022692"/>
    </source>
</evidence>
<evidence type="ECO:0000256" key="1">
    <source>
        <dbReference type="ARBA" id="ARBA00004167"/>
    </source>
</evidence>
<protein>
    <submittedName>
        <fullName evidence="9">Membrane fusion protein (Multidrug efflux system)</fullName>
    </submittedName>
</protein>
<name>A0A2T0U3T7_9SPHI</name>
<evidence type="ECO:0000313" key="9">
    <source>
        <dbReference type="EMBL" id="PRY52589.1"/>
    </source>
</evidence>
<dbReference type="Proteomes" id="UP000238034">
    <property type="component" value="Unassembled WGS sequence"/>
</dbReference>
<evidence type="ECO:0000256" key="5">
    <source>
        <dbReference type="SAM" id="Coils"/>
    </source>
</evidence>
<sequence length="344" mass="38182">MTHKKKKLFYNILAVITVGAGIVYVAAKFVHLGNVEYTDNAQVKQLIVPVNSRISGFVKEIRFDEYQEVRKGDTLLLVEDTEFKFRLAQVGADYENALAAKRVATSSVTTAQNNIIVSDAALAEVKALLDHAEKEHRRYKNLLAQESATQQEYDGVYAKYMSLNARYRSLQSQKQSSILLTREQNSRLSQNQAGIRLAKAALDLAALNLSYTAILAPTDGFTGRKNLQVGQLIQPGQTIVDLVDKNEKWVIANFKETQTSHIKEGQNVEMEVDALPGVKLTGVVKSISNATGASFSVIPQDNSAGNFVKVEQRIPVRIEFAKDNDARYIQRLRAGMNVQGSVKY</sequence>
<feature type="transmembrane region" description="Helical" evidence="6">
    <location>
        <begin position="9"/>
        <end position="27"/>
    </location>
</feature>
<keyword evidence="4 6" id="KW-0472">Membrane</keyword>
<evidence type="ECO:0000256" key="4">
    <source>
        <dbReference type="ARBA" id="ARBA00023136"/>
    </source>
</evidence>
<dbReference type="InterPro" id="IPR058625">
    <property type="entry name" value="MdtA-like_BSH"/>
</dbReference>